<sequence>MRFQSLSMTHVCLSSIVSVVPCRRGYIPIASQLGRQNRNVATRNQRGDNELSGAWNEKIERRVPSLNARNRTVCPQAHQELHMNAGLQTMDVNNSVTRQIWRSDKPGKISDLKLVTDELAAPAAGEVQVAVKAVGLNFADVFTCLGLYSASPKGVYTPGLEFAGVVAAVGENVESVKVGDRVLGLTRFGAYASHLNVSPKYLRPCPSDWSYAEAAAYSVQALTMFYALRELGNVQEGQTVLIHSAAGGCGTFALGICKQLKAKVVATVGSEDKVKYLVDYWGADFLSYEQIIVRKGGGKIFKDQLAANLSTLGVDGFDCIIDAVAGDYFHPGYESLTRGGRHVVYGASNFTPTGDKPNWLTLAWKYIRRPVIDPMQMMSDNKSVMAFNLIWMFDKVEKMERFFEGLQSLNLRAPLVGHTFPFSKALDALRTFQTGKTTGKVVLVLD</sequence>
<evidence type="ECO:0000259" key="1">
    <source>
        <dbReference type="SMART" id="SM00829"/>
    </source>
</evidence>
<evidence type="ECO:0000313" key="3">
    <source>
        <dbReference type="Proteomes" id="UP000822688"/>
    </source>
</evidence>
<dbReference type="PANTHER" id="PTHR43677:SF4">
    <property type="entry name" value="QUINONE OXIDOREDUCTASE-LIKE PROTEIN 2"/>
    <property type="match status" value="1"/>
</dbReference>
<dbReference type="EMBL" id="CM026421">
    <property type="protein sequence ID" value="KAG0592472.1"/>
    <property type="molecule type" value="Genomic_DNA"/>
</dbReference>
<proteinExistence type="predicted"/>
<dbReference type="Pfam" id="PF08240">
    <property type="entry name" value="ADH_N"/>
    <property type="match status" value="1"/>
</dbReference>
<dbReference type="PANTHER" id="PTHR43677">
    <property type="entry name" value="SHORT-CHAIN DEHYDROGENASE/REDUCTASE"/>
    <property type="match status" value="1"/>
</dbReference>
<feature type="domain" description="Enoyl reductase (ER)" evidence="1">
    <location>
        <begin position="107"/>
        <end position="443"/>
    </location>
</feature>
<organism evidence="2 3">
    <name type="scientific">Ceratodon purpureus</name>
    <name type="common">Fire moss</name>
    <name type="synonym">Dicranum purpureum</name>
    <dbReference type="NCBI Taxonomy" id="3225"/>
    <lineage>
        <taxon>Eukaryota</taxon>
        <taxon>Viridiplantae</taxon>
        <taxon>Streptophyta</taxon>
        <taxon>Embryophyta</taxon>
        <taxon>Bryophyta</taxon>
        <taxon>Bryophytina</taxon>
        <taxon>Bryopsida</taxon>
        <taxon>Dicranidae</taxon>
        <taxon>Pseudoditrichales</taxon>
        <taxon>Ditrichaceae</taxon>
        <taxon>Ceratodon</taxon>
    </lineage>
</organism>
<reference evidence="2" key="1">
    <citation type="submission" date="2020-06" db="EMBL/GenBank/DDBJ databases">
        <title>WGS assembly of Ceratodon purpureus strain R40.</title>
        <authorList>
            <person name="Carey S.B."/>
            <person name="Jenkins J."/>
            <person name="Shu S."/>
            <person name="Lovell J.T."/>
            <person name="Sreedasyam A."/>
            <person name="Maumus F."/>
            <person name="Tiley G.P."/>
            <person name="Fernandez-Pozo N."/>
            <person name="Barry K."/>
            <person name="Chen C."/>
            <person name="Wang M."/>
            <person name="Lipzen A."/>
            <person name="Daum C."/>
            <person name="Saski C.A."/>
            <person name="Payton A.C."/>
            <person name="Mcbreen J.C."/>
            <person name="Conrad R.E."/>
            <person name="Kollar L.M."/>
            <person name="Olsson S."/>
            <person name="Huttunen S."/>
            <person name="Landis J.B."/>
            <person name="Wickett N.J."/>
            <person name="Johnson M.G."/>
            <person name="Rensing S.A."/>
            <person name="Grimwood J."/>
            <person name="Schmutz J."/>
            <person name="Mcdaniel S.F."/>
        </authorList>
    </citation>
    <scope>NUCLEOTIDE SEQUENCE</scope>
    <source>
        <strain evidence="2">R40</strain>
    </source>
</reference>
<dbReference type="InterPro" id="IPR020843">
    <property type="entry name" value="ER"/>
</dbReference>
<accession>A0A8T0JBL3</accession>
<dbReference type="InterPro" id="IPR013154">
    <property type="entry name" value="ADH-like_N"/>
</dbReference>
<name>A0A8T0JBL3_CERPU</name>
<dbReference type="AlphaFoldDB" id="A0A8T0JBL3"/>
<dbReference type="Pfam" id="PF13602">
    <property type="entry name" value="ADH_zinc_N_2"/>
    <property type="match status" value="1"/>
</dbReference>
<dbReference type="InterPro" id="IPR051397">
    <property type="entry name" value="Zn-ADH-like_protein"/>
</dbReference>
<comment type="caution">
    <text evidence="2">The sequence shown here is derived from an EMBL/GenBank/DDBJ whole genome shotgun (WGS) entry which is preliminary data.</text>
</comment>
<dbReference type="SUPFAM" id="SSF50129">
    <property type="entry name" value="GroES-like"/>
    <property type="match status" value="1"/>
</dbReference>
<dbReference type="Gene3D" id="3.40.50.720">
    <property type="entry name" value="NAD(P)-binding Rossmann-like Domain"/>
    <property type="match status" value="1"/>
</dbReference>
<gene>
    <name evidence="2" type="ORF">KC19_1G254700</name>
</gene>
<dbReference type="SUPFAM" id="SSF51735">
    <property type="entry name" value="NAD(P)-binding Rossmann-fold domains"/>
    <property type="match status" value="1"/>
</dbReference>
<keyword evidence="3" id="KW-1185">Reference proteome</keyword>
<dbReference type="InterPro" id="IPR011032">
    <property type="entry name" value="GroES-like_sf"/>
</dbReference>
<dbReference type="Proteomes" id="UP000822688">
    <property type="component" value="Chromosome 1"/>
</dbReference>
<dbReference type="InterPro" id="IPR036291">
    <property type="entry name" value="NAD(P)-bd_dom_sf"/>
</dbReference>
<evidence type="ECO:0000313" key="2">
    <source>
        <dbReference type="EMBL" id="KAG0592472.1"/>
    </source>
</evidence>
<protein>
    <recommendedName>
        <fullName evidence="1">Enoyl reductase (ER) domain-containing protein</fullName>
    </recommendedName>
</protein>
<dbReference type="SMART" id="SM00829">
    <property type="entry name" value="PKS_ER"/>
    <property type="match status" value="1"/>
</dbReference>
<dbReference type="Gene3D" id="3.90.180.10">
    <property type="entry name" value="Medium-chain alcohol dehydrogenases, catalytic domain"/>
    <property type="match status" value="1"/>
</dbReference>
<dbReference type="GO" id="GO:0016491">
    <property type="term" value="F:oxidoreductase activity"/>
    <property type="evidence" value="ECO:0007669"/>
    <property type="project" value="InterPro"/>
</dbReference>